<evidence type="ECO:0000256" key="3">
    <source>
        <dbReference type="ARBA" id="ARBA00022544"/>
    </source>
</evidence>
<feature type="domain" description="Spore germination protein N-terminal" evidence="9">
    <location>
        <begin position="30"/>
        <end position="199"/>
    </location>
</feature>
<keyword evidence="6" id="KW-0564">Palmitate</keyword>
<dbReference type="GO" id="GO:0009847">
    <property type="term" value="P:spore germination"/>
    <property type="evidence" value="ECO:0007669"/>
    <property type="project" value="InterPro"/>
</dbReference>
<feature type="domain" description="Spore germination GerAC-like C-terminal" evidence="8">
    <location>
        <begin position="207"/>
        <end position="368"/>
    </location>
</feature>
<evidence type="ECO:0000256" key="2">
    <source>
        <dbReference type="ARBA" id="ARBA00007886"/>
    </source>
</evidence>
<dbReference type="InterPro" id="IPR057336">
    <property type="entry name" value="GerAC_N"/>
</dbReference>
<keyword evidence="11" id="KW-1185">Reference proteome</keyword>
<comment type="caution">
    <text evidence="10">The sequence shown here is derived from an EMBL/GenBank/DDBJ whole genome shotgun (WGS) entry which is preliminary data.</text>
</comment>
<comment type="subcellular location">
    <subcellularLocation>
        <location evidence="1">Membrane</location>
        <topology evidence="1">Lipid-anchor</topology>
    </subcellularLocation>
</comment>
<dbReference type="EMBL" id="PEIK01000002">
    <property type="protein sequence ID" value="PIH05530.1"/>
    <property type="molecule type" value="Genomic_DNA"/>
</dbReference>
<evidence type="ECO:0000256" key="1">
    <source>
        <dbReference type="ARBA" id="ARBA00004635"/>
    </source>
</evidence>
<gene>
    <name evidence="10" type="ORF">CS538_03305</name>
</gene>
<evidence type="ECO:0008006" key="12">
    <source>
        <dbReference type="Google" id="ProtNLM"/>
    </source>
</evidence>
<keyword evidence="4" id="KW-0732">Signal</keyword>
<dbReference type="Gene3D" id="3.30.300.210">
    <property type="entry name" value="Nutrient germinant receptor protein C, domain 3"/>
    <property type="match status" value="1"/>
</dbReference>
<dbReference type="Pfam" id="PF25198">
    <property type="entry name" value="Spore_GerAC_N"/>
    <property type="match status" value="1"/>
</dbReference>
<dbReference type="Pfam" id="PF05504">
    <property type="entry name" value="Spore_GerAC"/>
    <property type="match status" value="1"/>
</dbReference>
<accession>A0A2G7HK76</accession>
<organism evidence="10 11">
    <name type="scientific">Clostridium combesii</name>
    <dbReference type="NCBI Taxonomy" id="39481"/>
    <lineage>
        <taxon>Bacteria</taxon>
        <taxon>Bacillati</taxon>
        <taxon>Bacillota</taxon>
        <taxon>Clostridia</taxon>
        <taxon>Eubacteriales</taxon>
        <taxon>Clostridiaceae</taxon>
        <taxon>Clostridium</taxon>
    </lineage>
</organism>
<keyword evidence="5" id="KW-0472">Membrane</keyword>
<keyword evidence="7" id="KW-0449">Lipoprotein</keyword>
<keyword evidence="3" id="KW-0309">Germination</keyword>
<dbReference type="InterPro" id="IPR038501">
    <property type="entry name" value="Spore_GerAC_C_sf"/>
</dbReference>
<proteinExistence type="inferred from homology"/>
<evidence type="ECO:0000313" key="11">
    <source>
        <dbReference type="Proteomes" id="UP000231322"/>
    </source>
</evidence>
<name>A0A2G7HK76_9CLOT</name>
<dbReference type="InterPro" id="IPR046953">
    <property type="entry name" value="Spore_GerAC-like_C"/>
</dbReference>
<evidence type="ECO:0000313" key="10">
    <source>
        <dbReference type="EMBL" id="PIH05530.1"/>
    </source>
</evidence>
<evidence type="ECO:0000256" key="4">
    <source>
        <dbReference type="ARBA" id="ARBA00022729"/>
    </source>
</evidence>
<evidence type="ECO:0000256" key="5">
    <source>
        <dbReference type="ARBA" id="ARBA00023136"/>
    </source>
</evidence>
<evidence type="ECO:0000256" key="7">
    <source>
        <dbReference type="ARBA" id="ARBA00023288"/>
    </source>
</evidence>
<reference evidence="10 11" key="1">
    <citation type="submission" date="2017-10" db="EMBL/GenBank/DDBJ databases">
        <title>Reclassification of Eubacterium combesii and discrepancies in the nomenclature of botulinum neurotoxin producing clostridia. Request for an Opinion.</title>
        <authorList>
            <person name="Dobritsa A.P."/>
            <person name="Kutumbaka K.K."/>
            <person name="Samadpour M."/>
        </authorList>
    </citation>
    <scope>NUCLEOTIDE SEQUENCE [LARGE SCALE GENOMIC DNA]</scope>
    <source>
        <strain evidence="10 11">DSM 20696</strain>
    </source>
</reference>
<dbReference type="InterPro" id="IPR008844">
    <property type="entry name" value="Spore_GerAC-like"/>
</dbReference>
<comment type="similarity">
    <text evidence="2">Belongs to the GerABKC lipoprotein family.</text>
</comment>
<evidence type="ECO:0000256" key="6">
    <source>
        <dbReference type="ARBA" id="ARBA00023139"/>
    </source>
</evidence>
<dbReference type="GO" id="GO:0016020">
    <property type="term" value="C:membrane"/>
    <property type="evidence" value="ECO:0007669"/>
    <property type="project" value="UniProtKB-SubCell"/>
</dbReference>
<dbReference type="AlphaFoldDB" id="A0A2G7HK76"/>
<dbReference type="Proteomes" id="UP000231322">
    <property type="component" value="Unassembled WGS sequence"/>
</dbReference>
<dbReference type="PANTHER" id="PTHR35789:SF1">
    <property type="entry name" value="SPORE GERMINATION PROTEIN B3"/>
    <property type="match status" value="1"/>
</dbReference>
<dbReference type="NCBIfam" id="TIGR02887">
    <property type="entry name" value="spore_ger_x_C"/>
    <property type="match status" value="1"/>
</dbReference>
<evidence type="ECO:0000259" key="8">
    <source>
        <dbReference type="Pfam" id="PF05504"/>
    </source>
</evidence>
<evidence type="ECO:0000259" key="9">
    <source>
        <dbReference type="Pfam" id="PF25198"/>
    </source>
</evidence>
<sequence length="372" mass="42367">MKMKNKMKIIIRASFVIIIIVNLIGKRGTVIEELNLPNSIGYDILEKKGDQVLYSVPLRTYFSESKMPNESQLVTSKAINLGETRNKRQLQASKEFILGLEKSLIISEKAARFGISNVIDILLNNPLVNDNAKMVVCAGTAKDVMEYEVKKYSGTEEYVGTLVEHLNKFNFFSEKYSLIDFIIKSSSEGKNPIIPYLDIVEDELKITGVAIFDKTKMVKKLDIEDVKILNLLRENKGKGILTIQKNSKEYINYYPQAKKKVKCYKEGNKYKFIINITLKGPIISNQLYKDLNTDPKVLKKFEKDMEESVEKKCAHFISKMKDSFKVDVLELGNVAAAKYGRETGVDWNKEVLNSEIKVNVKVKVDSQGRGEY</sequence>
<protein>
    <recommendedName>
        <fullName evidence="12">Ger(X)C family spore germination protein</fullName>
    </recommendedName>
</protein>
<dbReference type="PANTHER" id="PTHR35789">
    <property type="entry name" value="SPORE GERMINATION PROTEIN B3"/>
    <property type="match status" value="1"/>
</dbReference>